<accession>A0ABT6HJG1</accession>
<reference evidence="1 2" key="1">
    <citation type="submission" date="2023-04" db="EMBL/GenBank/DDBJ databases">
        <title>Streptomyces chengmaiensis sp. nov. isolated from the stem of mangrove plant in Hainan.</title>
        <authorList>
            <person name="Huang X."/>
            <person name="Zhou S."/>
            <person name="Chu X."/>
            <person name="Xie Y."/>
            <person name="Lin Y."/>
        </authorList>
    </citation>
    <scope>NUCLEOTIDE SEQUENCE [LARGE SCALE GENOMIC DNA]</scope>
    <source>
        <strain evidence="1 2">HNM0663</strain>
    </source>
</reference>
<evidence type="ECO:0000313" key="1">
    <source>
        <dbReference type="EMBL" id="MDH2388838.1"/>
    </source>
</evidence>
<evidence type="ECO:0000313" key="2">
    <source>
        <dbReference type="Proteomes" id="UP001223144"/>
    </source>
</evidence>
<sequence>MRPRIVYVHGNGNKVRRELLKSQWDRALFGRDMGEGSAMAYWAPVRYDSPLPDFRADPLDGEPEWIEETPGLTAVESAEDFIEECLAEARQETPGPDGVPREGVAGPETAAALSGWLRDMTYLADTLAPAEEEDRLPEGGTDALPEVLPLPRPARKAVLRLLIKRTFKDVYGYFFGGVGAAMRTVVRETVADAGPGPLVVVGHSLGSIIAYEVLREQRRDVELFLTVGSPLGITEIKDCLEQRPAVPACVSAWCNASDLRDLVAMDHTLRGEYAPDHKVTDLLVSNDSGNHHGISEYLGHARVQEPVRRVFGPTAWGSRIA</sequence>
<evidence type="ECO:0008006" key="3">
    <source>
        <dbReference type="Google" id="ProtNLM"/>
    </source>
</evidence>
<proteinExistence type="predicted"/>
<gene>
    <name evidence="1" type="ORF">QCN29_08560</name>
</gene>
<dbReference type="Gene3D" id="3.40.50.1820">
    <property type="entry name" value="alpha/beta hydrolase"/>
    <property type="match status" value="1"/>
</dbReference>
<organism evidence="1 2">
    <name type="scientific">Streptomyces chengmaiensis</name>
    <dbReference type="NCBI Taxonomy" id="3040919"/>
    <lineage>
        <taxon>Bacteria</taxon>
        <taxon>Bacillati</taxon>
        <taxon>Actinomycetota</taxon>
        <taxon>Actinomycetes</taxon>
        <taxon>Kitasatosporales</taxon>
        <taxon>Streptomycetaceae</taxon>
        <taxon>Streptomyces</taxon>
    </lineage>
</organism>
<dbReference type="InterPro" id="IPR029058">
    <property type="entry name" value="AB_hydrolase_fold"/>
</dbReference>
<dbReference type="RefSeq" id="WP_279927124.1">
    <property type="nucleotide sequence ID" value="NZ_JARWBG010000007.1"/>
</dbReference>
<dbReference type="Proteomes" id="UP001223144">
    <property type="component" value="Unassembled WGS sequence"/>
</dbReference>
<dbReference type="SUPFAM" id="SSF53474">
    <property type="entry name" value="alpha/beta-Hydrolases"/>
    <property type="match status" value="1"/>
</dbReference>
<dbReference type="EMBL" id="JARWBG010000007">
    <property type="protein sequence ID" value="MDH2388838.1"/>
    <property type="molecule type" value="Genomic_DNA"/>
</dbReference>
<name>A0ABT6HJG1_9ACTN</name>
<protein>
    <recommendedName>
        <fullName evidence="3">Serine peptidase</fullName>
    </recommendedName>
</protein>
<keyword evidence="2" id="KW-1185">Reference proteome</keyword>
<comment type="caution">
    <text evidence="1">The sequence shown here is derived from an EMBL/GenBank/DDBJ whole genome shotgun (WGS) entry which is preliminary data.</text>
</comment>